<dbReference type="PANTHER" id="PTHR10655">
    <property type="entry name" value="LYSOPHOSPHOLIPASE-RELATED"/>
    <property type="match status" value="1"/>
</dbReference>
<evidence type="ECO:0000313" key="6">
    <source>
        <dbReference type="WBParaSite" id="Pan_g11094.t1"/>
    </source>
</evidence>
<comment type="similarity">
    <text evidence="1">Belongs to the AB hydrolase superfamily. AB hydrolase 2 family.</text>
</comment>
<dbReference type="SUPFAM" id="SSF53474">
    <property type="entry name" value="alpha/beta-Hydrolases"/>
    <property type="match status" value="1"/>
</dbReference>
<evidence type="ECO:0000256" key="2">
    <source>
        <dbReference type="ARBA" id="ARBA00012423"/>
    </source>
</evidence>
<feature type="domain" description="Phospholipase/carboxylesterase/thioesterase" evidence="4">
    <location>
        <begin position="7"/>
        <end position="171"/>
    </location>
</feature>
<dbReference type="WBParaSite" id="Pan_g11094.t1">
    <property type="protein sequence ID" value="Pan_g11094.t1"/>
    <property type="gene ID" value="Pan_g11094"/>
</dbReference>
<dbReference type="EC" id="3.1.2.22" evidence="2"/>
<dbReference type="InterPro" id="IPR029058">
    <property type="entry name" value="AB_hydrolase_fold"/>
</dbReference>
<reference evidence="6" key="2">
    <citation type="submission" date="2020-10" db="UniProtKB">
        <authorList>
            <consortium name="WormBaseParasite"/>
        </authorList>
    </citation>
    <scope>IDENTIFICATION</scope>
</reference>
<dbReference type="Pfam" id="PF02230">
    <property type="entry name" value="Abhydrolase_2"/>
    <property type="match status" value="1"/>
</dbReference>
<evidence type="ECO:0000313" key="5">
    <source>
        <dbReference type="Proteomes" id="UP000492821"/>
    </source>
</evidence>
<sequence>MNVCDGAPVVIEPNGNHRSSLIWLHGLGETTNFWSDVFDIQRLRGMKIILPQSKKRFGSLGMIPAWFEGHGIVDKPGRENESEINEVCSYIHGLIEREIATGIQGTKVIVGGFGSGAALALYAGLTFPVTLGGIVVTKGWIIRREALSLRPAINRTTPIFNSRGTEDPKINPTDAIEYDLNLQTEDLTEPSCTGVTKLDATHAFINSCLHD</sequence>
<dbReference type="GO" id="GO:0052689">
    <property type="term" value="F:carboxylic ester hydrolase activity"/>
    <property type="evidence" value="ECO:0007669"/>
    <property type="project" value="TreeGrafter"/>
</dbReference>
<keyword evidence="5" id="KW-1185">Reference proteome</keyword>
<dbReference type="GO" id="GO:0008474">
    <property type="term" value="F:palmitoyl-(protein) hydrolase activity"/>
    <property type="evidence" value="ECO:0007669"/>
    <property type="project" value="UniProtKB-EC"/>
</dbReference>
<dbReference type="GO" id="GO:0005737">
    <property type="term" value="C:cytoplasm"/>
    <property type="evidence" value="ECO:0007669"/>
    <property type="project" value="TreeGrafter"/>
</dbReference>
<dbReference type="AlphaFoldDB" id="A0A7E4UP42"/>
<dbReference type="Proteomes" id="UP000492821">
    <property type="component" value="Unassembled WGS sequence"/>
</dbReference>
<dbReference type="Gene3D" id="3.40.50.1820">
    <property type="entry name" value="alpha/beta hydrolase"/>
    <property type="match status" value="1"/>
</dbReference>
<name>A0A7E4UP42_PANRE</name>
<dbReference type="InterPro" id="IPR003140">
    <property type="entry name" value="PLipase/COase/thioEstase"/>
</dbReference>
<dbReference type="PANTHER" id="PTHR10655:SF17">
    <property type="entry name" value="LYSOPHOSPHOLIPASE-LIKE PROTEIN 1"/>
    <property type="match status" value="1"/>
</dbReference>
<organism evidence="5 6">
    <name type="scientific">Panagrellus redivivus</name>
    <name type="common">Microworm</name>
    <dbReference type="NCBI Taxonomy" id="6233"/>
    <lineage>
        <taxon>Eukaryota</taxon>
        <taxon>Metazoa</taxon>
        <taxon>Ecdysozoa</taxon>
        <taxon>Nematoda</taxon>
        <taxon>Chromadorea</taxon>
        <taxon>Rhabditida</taxon>
        <taxon>Tylenchina</taxon>
        <taxon>Panagrolaimomorpha</taxon>
        <taxon>Panagrolaimoidea</taxon>
        <taxon>Panagrolaimidae</taxon>
        <taxon>Panagrellus</taxon>
    </lineage>
</organism>
<reference evidence="5" key="1">
    <citation type="journal article" date="2013" name="Genetics">
        <title>The draft genome and transcriptome of Panagrellus redivivus are shaped by the harsh demands of a free-living lifestyle.</title>
        <authorList>
            <person name="Srinivasan J."/>
            <person name="Dillman A.R."/>
            <person name="Macchietto M.G."/>
            <person name="Heikkinen L."/>
            <person name="Lakso M."/>
            <person name="Fracchia K.M."/>
            <person name="Antoshechkin I."/>
            <person name="Mortazavi A."/>
            <person name="Wong G."/>
            <person name="Sternberg P.W."/>
        </authorList>
    </citation>
    <scope>NUCLEOTIDE SEQUENCE [LARGE SCALE GENOMIC DNA]</scope>
    <source>
        <strain evidence="5">MT8872</strain>
    </source>
</reference>
<evidence type="ECO:0000256" key="3">
    <source>
        <dbReference type="ARBA" id="ARBA00022801"/>
    </source>
</evidence>
<proteinExistence type="inferred from homology"/>
<keyword evidence="3" id="KW-0378">Hydrolase</keyword>
<dbReference type="InterPro" id="IPR050565">
    <property type="entry name" value="LYPA1-2/EST-like"/>
</dbReference>
<evidence type="ECO:0000259" key="4">
    <source>
        <dbReference type="Pfam" id="PF02230"/>
    </source>
</evidence>
<protein>
    <recommendedName>
        <fullName evidence="2">palmitoyl-protein hydrolase</fullName>
        <ecNumber evidence="2">3.1.2.22</ecNumber>
    </recommendedName>
</protein>
<accession>A0A7E4UP42</accession>
<evidence type="ECO:0000256" key="1">
    <source>
        <dbReference type="ARBA" id="ARBA00006499"/>
    </source>
</evidence>